<dbReference type="SUPFAM" id="SSF46689">
    <property type="entry name" value="Homeodomain-like"/>
    <property type="match status" value="2"/>
</dbReference>
<dbReference type="InterPro" id="IPR009594">
    <property type="entry name" value="Tscrpt_reg_HTH_AraC_N"/>
</dbReference>
<dbReference type="PANTHER" id="PTHR43436">
    <property type="entry name" value="ARAC-FAMILY TRANSCRIPTIONAL REGULATOR"/>
    <property type="match status" value="1"/>
</dbReference>
<proteinExistence type="predicted"/>
<evidence type="ECO:0000259" key="3">
    <source>
        <dbReference type="PROSITE" id="PS01124"/>
    </source>
</evidence>
<dbReference type="InterPro" id="IPR009057">
    <property type="entry name" value="Homeodomain-like_sf"/>
</dbReference>
<dbReference type="Pfam" id="PF06719">
    <property type="entry name" value="AraC_N"/>
    <property type="match status" value="1"/>
</dbReference>
<evidence type="ECO:0000313" key="4">
    <source>
        <dbReference type="EMBL" id="MDW6003258.1"/>
    </source>
</evidence>
<keyword evidence="7" id="KW-1185">Reference proteome</keyword>
<accession>A0A1Y6IQN6</accession>
<dbReference type="GO" id="GO:0003700">
    <property type="term" value="F:DNA-binding transcription factor activity"/>
    <property type="evidence" value="ECO:0007669"/>
    <property type="project" value="InterPro"/>
</dbReference>
<dbReference type="RefSeq" id="WP_087479936.1">
    <property type="nucleotide sequence ID" value="NZ_AP024883.1"/>
</dbReference>
<dbReference type="PROSITE" id="PS01124">
    <property type="entry name" value="HTH_ARAC_FAMILY_2"/>
    <property type="match status" value="1"/>
</dbReference>
<evidence type="ECO:0000313" key="5">
    <source>
        <dbReference type="EMBL" id="SMR99954.1"/>
    </source>
</evidence>
<keyword evidence="2" id="KW-0804">Transcription</keyword>
<evidence type="ECO:0000313" key="6">
    <source>
        <dbReference type="Proteomes" id="UP000196125"/>
    </source>
</evidence>
<evidence type="ECO:0000256" key="2">
    <source>
        <dbReference type="ARBA" id="ARBA00023163"/>
    </source>
</evidence>
<feature type="domain" description="HTH araC/xylS-type" evidence="3">
    <location>
        <begin position="197"/>
        <end position="295"/>
    </location>
</feature>
<dbReference type="PANTHER" id="PTHR43436:SF1">
    <property type="entry name" value="TRANSCRIPTIONAL REGULATORY PROTEIN"/>
    <property type="match status" value="1"/>
</dbReference>
<organism evidence="5 6">
    <name type="scientific">Vibrio mangrovi</name>
    <dbReference type="NCBI Taxonomy" id="474394"/>
    <lineage>
        <taxon>Bacteria</taxon>
        <taxon>Pseudomonadati</taxon>
        <taxon>Pseudomonadota</taxon>
        <taxon>Gammaproteobacteria</taxon>
        <taxon>Vibrionales</taxon>
        <taxon>Vibrionaceae</taxon>
        <taxon>Vibrio</taxon>
    </lineage>
</organism>
<dbReference type="EMBL" id="FXXI01000001">
    <property type="protein sequence ID" value="SMR99954.1"/>
    <property type="molecule type" value="Genomic_DNA"/>
</dbReference>
<dbReference type="InterPro" id="IPR018060">
    <property type="entry name" value="HTH_AraC"/>
</dbReference>
<dbReference type="GO" id="GO:0043565">
    <property type="term" value="F:sequence-specific DNA binding"/>
    <property type="evidence" value="ECO:0007669"/>
    <property type="project" value="InterPro"/>
</dbReference>
<dbReference type="Proteomes" id="UP000196125">
    <property type="component" value="Unassembled WGS sequence"/>
</dbReference>
<dbReference type="Pfam" id="PF12833">
    <property type="entry name" value="HTH_18"/>
    <property type="match status" value="1"/>
</dbReference>
<dbReference type="Gene3D" id="1.10.10.60">
    <property type="entry name" value="Homeodomain-like"/>
    <property type="match status" value="1"/>
</dbReference>
<gene>
    <name evidence="5" type="primary">exsA_2</name>
    <name evidence="4" type="ORF">SBX37_10405</name>
    <name evidence="5" type="ORF">VIM7927_01192</name>
</gene>
<name>A0A1Y6IQN6_9VIBR</name>
<evidence type="ECO:0000313" key="7">
    <source>
        <dbReference type="Proteomes" id="UP001283366"/>
    </source>
</evidence>
<reference evidence="5 6" key="1">
    <citation type="submission" date="2017-05" db="EMBL/GenBank/DDBJ databases">
        <authorList>
            <person name="Song R."/>
            <person name="Chenine A.L."/>
            <person name="Ruprecht R.M."/>
        </authorList>
    </citation>
    <scope>NUCLEOTIDE SEQUENCE [LARGE SCALE GENOMIC DNA]</scope>
    <source>
        <strain evidence="5 6">CECT 7927</strain>
    </source>
</reference>
<dbReference type="AlphaFoldDB" id="A0A1Y6IQN6"/>
<dbReference type="EMBL" id="JAWRCO010000001">
    <property type="protein sequence ID" value="MDW6003258.1"/>
    <property type="molecule type" value="Genomic_DNA"/>
</dbReference>
<dbReference type="SMART" id="SM00342">
    <property type="entry name" value="HTH_ARAC"/>
    <property type="match status" value="1"/>
</dbReference>
<keyword evidence="1" id="KW-0805">Transcription regulation</keyword>
<evidence type="ECO:0000256" key="1">
    <source>
        <dbReference type="ARBA" id="ARBA00023015"/>
    </source>
</evidence>
<sequence length="299" mass="33777">MSATQDTMSAGFEQLREQLLQRMPEPGNYPTPVSSVMLCRRNKSHQPENCFNKPILAMTVQGSKRTVVGNEVHHYTVGQALLAGIDMPSMSYQLDATPEHPYLVISLELDMHLISLLSAQLPKSTPTQIGKGAVIIDVEPELRHSFSRLVDLFDKPEQVPVLAPVILQEIYLQLLLGPHGNFLKSINTQGTHGHQISQAIHWLRSNFHQPLNVDELAAMTHMASSTFRKHFKGVTTMSPTEYHKHLRLYEAQRLMLEDHQDASTAGYSVGYESPTQFNREYKRLFGEPPQRNISRLMSV</sequence>
<dbReference type="OrthoDB" id="34150at2"/>
<protein>
    <submittedName>
        <fullName evidence="4">AraC family transcriptional regulator</fullName>
    </submittedName>
    <submittedName>
        <fullName evidence="5">Exoenzyme S synthesis regulatory protein ExsA</fullName>
    </submittedName>
</protein>
<reference evidence="4 7" key="2">
    <citation type="submission" date="2023-11" db="EMBL/GenBank/DDBJ databases">
        <title>Plant-associative lifestyle of Vibrio porteresiae and its evolutionary dynamics.</title>
        <authorList>
            <person name="Rameshkumar N."/>
            <person name="Kirti K."/>
        </authorList>
    </citation>
    <scope>NUCLEOTIDE SEQUENCE [LARGE SCALE GENOMIC DNA]</scope>
    <source>
        <strain evidence="4 7">MSSRF38</strain>
    </source>
</reference>
<dbReference type="Proteomes" id="UP001283366">
    <property type="component" value="Unassembled WGS sequence"/>
</dbReference>